<reference evidence="3" key="1">
    <citation type="journal article" date="2019" name="Int. J. Syst. Evol. Microbiol.">
        <title>The Global Catalogue of Microorganisms (GCM) 10K type strain sequencing project: providing services to taxonomists for standard genome sequencing and annotation.</title>
        <authorList>
            <consortium name="The Broad Institute Genomics Platform"/>
            <consortium name="The Broad Institute Genome Sequencing Center for Infectious Disease"/>
            <person name="Wu L."/>
            <person name="Ma J."/>
        </authorList>
    </citation>
    <scope>NUCLEOTIDE SEQUENCE [LARGE SCALE GENOMIC DNA]</scope>
    <source>
        <strain evidence="3">JCM 18200</strain>
    </source>
</reference>
<organism evidence="2 3">
    <name type="scientific">Olivibacter ginsenosidimutans</name>
    <dbReference type="NCBI Taxonomy" id="1176537"/>
    <lineage>
        <taxon>Bacteria</taxon>
        <taxon>Pseudomonadati</taxon>
        <taxon>Bacteroidota</taxon>
        <taxon>Sphingobacteriia</taxon>
        <taxon>Sphingobacteriales</taxon>
        <taxon>Sphingobacteriaceae</taxon>
        <taxon>Olivibacter</taxon>
    </lineage>
</organism>
<name>A0ABP9BH49_9SPHI</name>
<dbReference type="EMBL" id="BAABIQ010000036">
    <property type="protein sequence ID" value="GAA4795387.1"/>
    <property type="molecule type" value="Genomic_DNA"/>
</dbReference>
<dbReference type="Pfam" id="PF18925">
    <property type="entry name" value="DUF5675"/>
    <property type="match status" value="1"/>
</dbReference>
<evidence type="ECO:0000313" key="2">
    <source>
        <dbReference type="EMBL" id="GAA4795387.1"/>
    </source>
</evidence>
<protein>
    <submittedName>
        <fullName evidence="2">DUF5675 family protein</fullName>
    </submittedName>
</protein>
<sequence>MLVVKLLRAYSDQGTNGEIWIGGDLECYTIELPWRDNVRNISCIPEGTYPLVKRYSKRFGWHILVRDVPMRSAILFHPANNAKKELRGCIAPVSELTGDGKGIRSRVAFEKLKGAVYAALDQEQEVVLIIERKENV</sequence>
<gene>
    <name evidence="2" type="ORF">GCM10023231_24770</name>
</gene>
<feature type="domain" description="DUF5675" evidence="1">
    <location>
        <begin position="6"/>
        <end position="116"/>
    </location>
</feature>
<evidence type="ECO:0000313" key="3">
    <source>
        <dbReference type="Proteomes" id="UP001501411"/>
    </source>
</evidence>
<dbReference type="InterPro" id="IPR043732">
    <property type="entry name" value="DUF5675"/>
</dbReference>
<evidence type="ECO:0000259" key="1">
    <source>
        <dbReference type="Pfam" id="PF18925"/>
    </source>
</evidence>
<accession>A0ABP9BH49</accession>
<dbReference type="Proteomes" id="UP001501411">
    <property type="component" value="Unassembled WGS sequence"/>
</dbReference>
<dbReference type="RefSeq" id="WP_345232105.1">
    <property type="nucleotide sequence ID" value="NZ_BAABIQ010000036.1"/>
</dbReference>
<keyword evidence="3" id="KW-1185">Reference proteome</keyword>
<comment type="caution">
    <text evidence="2">The sequence shown here is derived from an EMBL/GenBank/DDBJ whole genome shotgun (WGS) entry which is preliminary data.</text>
</comment>
<proteinExistence type="predicted"/>